<protein>
    <submittedName>
        <fullName evidence="1">Uncharacterized protein</fullName>
    </submittedName>
</protein>
<organism evidence="1 2">
    <name type="scientific">Serendipita vermifera MAFF 305830</name>
    <dbReference type="NCBI Taxonomy" id="933852"/>
    <lineage>
        <taxon>Eukaryota</taxon>
        <taxon>Fungi</taxon>
        <taxon>Dikarya</taxon>
        <taxon>Basidiomycota</taxon>
        <taxon>Agaricomycotina</taxon>
        <taxon>Agaricomycetes</taxon>
        <taxon>Sebacinales</taxon>
        <taxon>Serendipitaceae</taxon>
        <taxon>Serendipita</taxon>
    </lineage>
</organism>
<accession>A0A0C3AFE0</accession>
<evidence type="ECO:0000313" key="1">
    <source>
        <dbReference type="EMBL" id="KIM23385.1"/>
    </source>
</evidence>
<proteinExistence type="predicted"/>
<gene>
    <name evidence="1" type="ORF">M408DRAFT_11570</name>
</gene>
<dbReference type="EMBL" id="KN824338">
    <property type="protein sequence ID" value="KIM23385.1"/>
    <property type="molecule type" value="Genomic_DNA"/>
</dbReference>
<evidence type="ECO:0000313" key="2">
    <source>
        <dbReference type="Proteomes" id="UP000054097"/>
    </source>
</evidence>
<reference evidence="2" key="2">
    <citation type="submission" date="2015-01" db="EMBL/GenBank/DDBJ databases">
        <title>Evolutionary Origins and Diversification of the Mycorrhizal Mutualists.</title>
        <authorList>
            <consortium name="DOE Joint Genome Institute"/>
            <consortium name="Mycorrhizal Genomics Consortium"/>
            <person name="Kohler A."/>
            <person name="Kuo A."/>
            <person name="Nagy L.G."/>
            <person name="Floudas D."/>
            <person name="Copeland A."/>
            <person name="Barry K.W."/>
            <person name="Cichocki N."/>
            <person name="Veneault-Fourrey C."/>
            <person name="LaButti K."/>
            <person name="Lindquist E.A."/>
            <person name="Lipzen A."/>
            <person name="Lundell T."/>
            <person name="Morin E."/>
            <person name="Murat C."/>
            <person name="Riley R."/>
            <person name="Ohm R."/>
            <person name="Sun H."/>
            <person name="Tunlid A."/>
            <person name="Henrissat B."/>
            <person name="Grigoriev I.V."/>
            <person name="Hibbett D.S."/>
            <person name="Martin F."/>
        </authorList>
    </citation>
    <scope>NUCLEOTIDE SEQUENCE [LARGE SCALE GENOMIC DNA]</scope>
    <source>
        <strain evidence="2">MAFF 305830</strain>
    </source>
</reference>
<keyword evidence="2" id="KW-1185">Reference proteome</keyword>
<name>A0A0C3AFE0_SERVB</name>
<reference evidence="1 2" key="1">
    <citation type="submission" date="2014-04" db="EMBL/GenBank/DDBJ databases">
        <authorList>
            <consortium name="DOE Joint Genome Institute"/>
            <person name="Kuo A."/>
            <person name="Zuccaro A."/>
            <person name="Kohler A."/>
            <person name="Nagy L.G."/>
            <person name="Floudas D."/>
            <person name="Copeland A."/>
            <person name="Barry K.W."/>
            <person name="Cichocki N."/>
            <person name="Veneault-Fourrey C."/>
            <person name="LaButti K."/>
            <person name="Lindquist E.A."/>
            <person name="Lipzen A."/>
            <person name="Lundell T."/>
            <person name="Morin E."/>
            <person name="Murat C."/>
            <person name="Sun H."/>
            <person name="Tunlid A."/>
            <person name="Henrissat B."/>
            <person name="Grigoriev I.V."/>
            <person name="Hibbett D.S."/>
            <person name="Martin F."/>
            <person name="Nordberg H.P."/>
            <person name="Cantor M.N."/>
            <person name="Hua S.X."/>
        </authorList>
    </citation>
    <scope>NUCLEOTIDE SEQUENCE [LARGE SCALE GENOMIC DNA]</scope>
    <source>
        <strain evidence="1 2">MAFF 305830</strain>
    </source>
</reference>
<dbReference type="AlphaFoldDB" id="A0A0C3AFE0"/>
<sequence>MPSVPSFSDTSRFPIWSFSESGALIVERDQKSPSSTWRLWRERKVDGKGTGASYRWCNTCNPGKRWNGDTRSPKISNSRLQPWRRSSSATDSKMFIAASFHKLSVGVLQRLLGHNYRYIFLLVKLSPSDAVRRKSVKLFPGTAQGELVKLSLSNTSQGGNEDKAIGLEMVTFFQREIGMRRKRWSMTFAIVLASALPG</sequence>
<dbReference type="HOGENOM" id="CLU_1378889_0_0_1"/>
<dbReference type="Proteomes" id="UP000054097">
    <property type="component" value="Unassembled WGS sequence"/>
</dbReference>